<evidence type="ECO:0000313" key="2">
    <source>
        <dbReference type="Proteomes" id="UP000536179"/>
    </source>
</evidence>
<protein>
    <submittedName>
        <fullName evidence="1">Uncharacterized protein</fullName>
    </submittedName>
</protein>
<reference evidence="1 2" key="1">
    <citation type="submission" date="2020-08" db="EMBL/GenBank/DDBJ databases">
        <title>Genomic Encyclopedia of Type Strains, Phase III (KMG-III): the genomes of soil and plant-associated and newly described type strains.</title>
        <authorList>
            <person name="Whitman W."/>
        </authorList>
    </citation>
    <scope>NUCLEOTIDE SEQUENCE [LARGE SCALE GENOMIC DNA]</scope>
    <source>
        <strain evidence="1 2">CECT 8075</strain>
    </source>
</reference>
<dbReference type="RefSeq" id="WP_221225507.1">
    <property type="nucleotide sequence ID" value="NZ_JACHXU010000052.1"/>
</dbReference>
<dbReference type="AlphaFoldDB" id="A0A7W5H9M4"/>
<comment type="caution">
    <text evidence="1">The sequence shown here is derived from an EMBL/GenBank/DDBJ whole genome shotgun (WGS) entry which is preliminary data.</text>
</comment>
<dbReference type="EMBL" id="JACHXU010000052">
    <property type="protein sequence ID" value="MBB3210698.1"/>
    <property type="molecule type" value="Genomic_DNA"/>
</dbReference>
<name>A0A7W5H9M4_9BACT</name>
<organism evidence="1 2">
    <name type="scientific">Aporhodopirellula rubra</name>
    <dbReference type="NCBI Taxonomy" id="980271"/>
    <lineage>
        <taxon>Bacteria</taxon>
        <taxon>Pseudomonadati</taxon>
        <taxon>Planctomycetota</taxon>
        <taxon>Planctomycetia</taxon>
        <taxon>Pirellulales</taxon>
        <taxon>Pirellulaceae</taxon>
        <taxon>Aporhodopirellula</taxon>
    </lineage>
</organism>
<dbReference type="Proteomes" id="UP000536179">
    <property type="component" value="Unassembled WGS sequence"/>
</dbReference>
<proteinExistence type="predicted"/>
<keyword evidence="2" id="KW-1185">Reference proteome</keyword>
<accession>A0A7W5H9M4</accession>
<gene>
    <name evidence="1" type="ORF">FHS27_006546</name>
</gene>
<sequence length="174" mass="20269">MLSYRDRRVSHRNHFYERQIDAYTEVINSLDGLYDQVQNYIHAHNFVLDSSSRTQLRAEMAQGTFQEQYRNYFATRRKWSLYLPQDFLDSLNDFMNVLNGISAPDEVADQYPDELVYHRDPAMPLSEAYRDVVAVARHGLGVEALSKDMARVFGNRSPDRILDTKLVAEREKGS</sequence>
<evidence type="ECO:0000313" key="1">
    <source>
        <dbReference type="EMBL" id="MBB3210698.1"/>
    </source>
</evidence>